<feature type="region of interest" description="Disordered" evidence="6">
    <location>
        <begin position="1"/>
        <end position="28"/>
    </location>
</feature>
<dbReference type="SUPFAM" id="SSF103473">
    <property type="entry name" value="MFS general substrate transporter"/>
    <property type="match status" value="1"/>
</dbReference>
<dbReference type="AlphaFoldDB" id="A0A5C7HZ20"/>
<feature type="transmembrane region" description="Helical" evidence="7">
    <location>
        <begin position="219"/>
        <end position="240"/>
    </location>
</feature>
<evidence type="ECO:0000313" key="9">
    <source>
        <dbReference type="Proteomes" id="UP000323000"/>
    </source>
</evidence>
<feature type="transmembrane region" description="Helical" evidence="7">
    <location>
        <begin position="464"/>
        <end position="487"/>
    </location>
</feature>
<feature type="transmembrane region" description="Helical" evidence="7">
    <location>
        <begin position="103"/>
        <end position="123"/>
    </location>
</feature>
<accession>A0A5C7HZ20</accession>
<keyword evidence="4 7" id="KW-1133">Transmembrane helix</keyword>
<evidence type="ECO:0000256" key="1">
    <source>
        <dbReference type="ARBA" id="ARBA00004141"/>
    </source>
</evidence>
<evidence type="ECO:0000256" key="5">
    <source>
        <dbReference type="ARBA" id="ARBA00023136"/>
    </source>
</evidence>
<comment type="subcellular location">
    <subcellularLocation>
        <location evidence="1">Membrane</location>
        <topology evidence="1">Multi-pass membrane protein</topology>
    </subcellularLocation>
</comment>
<comment type="similarity">
    <text evidence="2">Belongs to the major facilitator superfamily. Proton-dependent oligopeptide transporter (POT/PTR) (TC 2.A.17) family.</text>
</comment>
<keyword evidence="3 7" id="KW-0812">Transmembrane</keyword>
<dbReference type="Gene3D" id="1.20.1250.20">
    <property type="entry name" value="MFS general substrate transporter like domains"/>
    <property type="match status" value="1"/>
</dbReference>
<feature type="transmembrane region" description="Helical" evidence="7">
    <location>
        <begin position="378"/>
        <end position="399"/>
    </location>
</feature>
<comment type="caution">
    <text evidence="8">The sequence shown here is derived from an EMBL/GenBank/DDBJ whole genome shotgun (WGS) entry which is preliminary data.</text>
</comment>
<feature type="transmembrane region" description="Helical" evidence="7">
    <location>
        <begin position="192"/>
        <end position="213"/>
    </location>
</feature>
<dbReference type="Proteomes" id="UP000323000">
    <property type="component" value="Chromosome 5"/>
</dbReference>
<gene>
    <name evidence="8" type="ORF">EZV62_013381</name>
</gene>
<feature type="transmembrane region" description="Helical" evidence="7">
    <location>
        <begin position="545"/>
        <end position="565"/>
    </location>
</feature>
<reference evidence="9" key="1">
    <citation type="journal article" date="2019" name="Gigascience">
        <title>De novo genome assembly of the endangered Acer yangbiense, a plant species with extremely small populations endemic to Yunnan Province, China.</title>
        <authorList>
            <person name="Yang J."/>
            <person name="Wariss H.M."/>
            <person name="Tao L."/>
            <person name="Zhang R."/>
            <person name="Yun Q."/>
            <person name="Hollingsworth P."/>
            <person name="Dao Z."/>
            <person name="Luo G."/>
            <person name="Guo H."/>
            <person name="Ma Y."/>
            <person name="Sun W."/>
        </authorList>
    </citation>
    <scope>NUCLEOTIDE SEQUENCE [LARGE SCALE GENOMIC DNA]</scope>
    <source>
        <strain evidence="9">cv. Malutang</strain>
    </source>
</reference>
<name>A0A5C7HZ20_9ROSI</name>
<dbReference type="OrthoDB" id="8904098at2759"/>
<sequence length="582" mass="63813">MEMETASKKTKMEKQPLMSSNNPTNPNPKGGIRTLPFIIANEAFERVASFGLAPNMIFYLTREYNMETKSAANILMIWSAASNLLPVAGAIAADTYLGRHRMIGFGSIASLLGMILLWFTAIFPEARPSSCGQTSEICESATTNQLMLLYASFGLMSIGAGGIRASSAPFGADQLIKGDNNLNIAGVLQSYFGWYSVSITVSYIVAVTCIVYIQDHFGWTVGFGIPVVLMLLSAISFFLASSFYVKLNPDANLLTGLAQVVVAAYKNRQMNVSSQATDEIYHQRDASNPVMPSENLRFLNKACIIRNPEQDLTSDGKASDPWRLCTVDQVEDLKTMIRVIPICSTGIMVFVNVSQGSLGALQAKTMDRHITRNFEIPAGSLGLFMMLTLTLWIALYDRVIIPLASKIRGKPSHLSTKQRMSIGLIFSALSMALWAIAETMRRNLAIKQGFSDNPTGVVNMSVMWLLPHFIMDGLAEAFYIVAVNEFLYCEFPKTMSSMAVGLGGIAMSVASLVASSILNAVDYVSKIGDQESWVSDNINKGHYDYYFWLLASFGMANFVYCLSCIKAYGPCKKMVKGGLWSL</sequence>
<feature type="transmembrane region" description="Helical" evidence="7">
    <location>
        <begin position="499"/>
        <end position="525"/>
    </location>
</feature>
<evidence type="ECO:0000313" key="8">
    <source>
        <dbReference type="EMBL" id="TXG62018.1"/>
    </source>
</evidence>
<feature type="transmembrane region" description="Helical" evidence="7">
    <location>
        <begin position="420"/>
        <end position="437"/>
    </location>
</feature>
<feature type="compositionally biased region" description="Basic and acidic residues" evidence="6">
    <location>
        <begin position="1"/>
        <end position="14"/>
    </location>
</feature>
<evidence type="ECO:0000256" key="2">
    <source>
        <dbReference type="ARBA" id="ARBA00005982"/>
    </source>
</evidence>
<feature type="transmembrane region" description="Helical" evidence="7">
    <location>
        <begin position="339"/>
        <end position="358"/>
    </location>
</feature>
<dbReference type="GO" id="GO:0016020">
    <property type="term" value="C:membrane"/>
    <property type="evidence" value="ECO:0007669"/>
    <property type="project" value="UniProtKB-SubCell"/>
</dbReference>
<keyword evidence="5 7" id="KW-0472">Membrane</keyword>
<evidence type="ECO:0000256" key="6">
    <source>
        <dbReference type="SAM" id="MobiDB-lite"/>
    </source>
</evidence>
<dbReference type="EMBL" id="VAHF01000005">
    <property type="protein sequence ID" value="TXG62018.1"/>
    <property type="molecule type" value="Genomic_DNA"/>
</dbReference>
<dbReference type="InterPro" id="IPR000109">
    <property type="entry name" value="POT_fam"/>
</dbReference>
<evidence type="ECO:0000256" key="4">
    <source>
        <dbReference type="ARBA" id="ARBA00022989"/>
    </source>
</evidence>
<dbReference type="InterPro" id="IPR036259">
    <property type="entry name" value="MFS_trans_sf"/>
</dbReference>
<protein>
    <recommendedName>
        <fullName evidence="10">Major facilitator superfamily (MFS) profile domain-containing protein</fullName>
    </recommendedName>
</protein>
<dbReference type="GO" id="GO:0022857">
    <property type="term" value="F:transmembrane transporter activity"/>
    <property type="evidence" value="ECO:0007669"/>
    <property type="project" value="InterPro"/>
</dbReference>
<dbReference type="Pfam" id="PF00854">
    <property type="entry name" value="PTR2"/>
    <property type="match status" value="1"/>
</dbReference>
<feature type="transmembrane region" description="Helical" evidence="7">
    <location>
        <begin position="71"/>
        <end position="91"/>
    </location>
</feature>
<keyword evidence="9" id="KW-1185">Reference proteome</keyword>
<evidence type="ECO:0000256" key="7">
    <source>
        <dbReference type="SAM" id="Phobius"/>
    </source>
</evidence>
<dbReference type="CDD" id="cd17416">
    <property type="entry name" value="MFS_NPF1_2"/>
    <property type="match status" value="1"/>
</dbReference>
<organism evidence="8 9">
    <name type="scientific">Acer yangbiense</name>
    <dbReference type="NCBI Taxonomy" id="1000413"/>
    <lineage>
        <taxon>Eukaryota</taxon>
        <taxon>Viridiplantae</taxon>
        <taxon>Streptophyta</taxon>
        <taxon>Embryophyta</taxon>
        <taxon>Tracheophyta</taxon>
        <taxon>Spermatophyta</taxon>
        <taxon>Magnoliopsida</taxon>
        <taxon>eudicotyledons</taxon>
        <taxon>Gunneridae</taxon>
        <taxon>Pentapetalae</taxon>
        <taxon>rosids</taxon>
        <taxon>malvids</taxon>
        <taxon>Sapindales</taxon>
        <taxon>Sapindaceae</taxon>
        <taxon>Hippocastanoideae</taxon>
        <taxon>Acereae</taxon>
        <taxon>Acer</taxon>
    </lineage>
</organism>
<evidence type="ECO:0008006" key="10">
    <source>
        <dbReference type="Google" id="ProtNLM"/>
    </source>
</evidence>
<evidence type="ECO:0000256" key="3">
    <source>
        <dbReference type="ARBA" id="ARBA00022692"/>
    </source>
</evidence>
<dbReference type="PANTHER" id="PTHR11654">
    <property type="entry name" value="OLIGOPEPTIDE TRANSPORTER-RELATED"/>
    <property type="match status" value="1"/>
</dbReference>
<proteinExistence type="inferred from homology"/>